<dbReference type="Gene3D" id="1.20.1250.20">
    <property type="entry name" value="MFS general substrate transporter like domains"/>
    <property type="match status" value="2"/>
</dbReference>
<feature type="region of interest" description="Disordered" evidence="1">
    <location>
        <begin position="227"/>
        <end position="262"/>
    </location>
</feature>
<feature type="transmembrane region" description="Helical" evidence="2">
    <location>
        <begin position="416"/>
        <end position="435"/>
    </location>
</feature>
<dbReference type="PANTHER" id="PTHR23537">
    <property type="match status" value="1"/>
</dbReference>
<feature type="transmembrane region" description="Helical" evidence="2">
    <location>
        <begin position="16"/>
        <end position="36"/>
    </location>
</feature>
<keyword evidence="2" id="KW-0812">Transmembrane</keyword>
<evidence type="ECO:0000313" key="3">
    <source>
        <dbReference type="EMBL" id="RJO73577.1"/>
    </source>
</evidence>
<feature type="transmembrane region" description="Helical" evidence="2">
    <location>
        <begin position="269"/>
        <end position="293"/>
    </location>
</feature>
<evidence type="ECO:0000256" key="2">
    <source>
        <dbReference type="SAM" id="Phobius"/>
    </source>
</evidence>
<keyword evidence="2" id="KW-1133">Transmembrane helix</keyword>
<feature type="transmembrane region" description="Helical" evidence="2">
    <location>
        <begin position="170"/>
        <end position="190"/>
    </location>
</feature>
<accession>A0A3A4KKQ9</accession>
<dbReference type="PANTHER" id="PTHR23537:SF1">
    <property type="entry name" value="SUGAR TRANSPORTER"/>
    <property type="match status" value="1"/>
</dbReference>
<keyword evidence="2" id="KW-0472">Membrane</keyword>
<reference evidence="3 4" key="1">
    <citation type="submission" date="2018-09" db="EMBL/GenBank/DDBJ databases">
        <title>YIM PH21274 draft genome.</title>
        <authorList>
            <person name="Miao C."/>
        </authorList>
    </citation>
    <scope>NUCLEOTIDE SEQUENCE [LARGE SCALE GENOMIC DNA]</scope>
    <source>
        <strain evidence="3 4">YIM PH 21724</strain>
    </source>
</reference>
<dbReference type="Pfam" id="PF06779">
    <property type="entry name" value="MFS_4"/>
    <property type="match status" value="2"/>
</dbReference>
<feature type="transmembrane region" description="Helical" evidence="2">
    <location>
        <begin position="196"/>
        <end position="216"/>
    </location>
</feature>
<feature type="transmembrane region" description="Helical" evidence="2">
    <location>
        <begin position="144"/>
        <end position="163"/>
    </location>
</feature>
<dbReference type="InterPro" id="IPR036259">
    <property type="entry name" value="MFS_trans_sf"/>
</dbReference>
<dbReference type="GO" id="GO:0005886">
    <property type="term" value="C:plasma membrane"/>
    <property type="evidence" value="ECO:0007669"/>
    <property type="project" value="TreeGrafter"/>
</dbReference>
<proteinExistence type="predicted"/>
<comment type="caution">
    <text evidence="3">The sequence shown here is derived from an EMBL/GenBank/DDBJ whole genome shotgun (WGS) entry which is preliminary data.</text>
</comment>
<name>A0A3A4KKQ9_9NOCA</name>
<dbReference type="Proteomes" id="UP000266677">
    <property type="component" value="Unassembled WGS sequence"/>
</dbReference>
<dbReference type="AlphaFoldDB" id="A0A3A4KKQ9"/>
<evidence type="ECO:0000256" key="1">
    <source>
        <dbReference type="SAM" id="MobiDB-lite"/>
    </source>
</evidence>
<feature type="transmembrane region" description="Helical" evidence="2">
    <location>
        <begin position="305"/>
        <end position="324"/>
    </location>
</feature>
<sequence>MVLIRHFPPKCRWHTVIWWLGCGGIEMAVTVVADGVDRAAVWRAVTRGGAAMVAAMGVGRFAFTPILPMMHDQAGMSTQTGALLATGNYLGYFVGALAVAVAPRLLTARMVWRVALVALIATLAAMPLSHSGIAWFVLRTITGVASALIMVMAIHAAGVAAGGRKVLTGWAFGGVGVGIAASGVLVLALSHGSWESTWVGCAVLGVVCVVYAWPLVGGAVDPMPARATTQTTSDDLARHAPLEPSEGHTAPESNSPAPVDDSRTRSRKFAALMTSYSLQGVGYIIAGTFLVAAVQRTAPAEIGNAAWILVGLAAFPSTVLWTHLAHRHSPAWLLIAALLAQAVGMALPALMGGMVAALISAVLFGATFMGIVALAAGIGGNLRGPRALAVLTTGYAVGQVVGPLLAAPLLHSGYRSALLLGSGLVVLAAIAALGARDRR</sequence>
<evidence type="ECO:0000313" key="4">
    <source>
        <dbReference type="Proteomes" id="UP000266677"/>
    </source>
</evidence>
<dbReference type="InterPro" id="IPR010645">
    <property type="entry name" value="MFS_4"/>
</dbReference>
<feature type="transmembrane region" description="Helical" evidence="2">
    <location>
        <begin position="356"/>
        <end position="376"/>
    </location>
</feature>
<feature type="transmembrane region" description="Helical" evidence="2">
    <location>
        <begin position="331"/>
        <end position="350"/>
    </location>
</feature>
<feature type="transmembrane region" description="Helical" evidence="2">
    <location>
        <begin position="114"/>
        <end position="138"/>
    </location>
</feature>
<keyword evidence="4" id="KW-1185">Reference proteome</keyword>
<feature type="transmembrane region" description="Helical" evidence="2">
    <location>
        <begin position="48"/>
        <end position="69"/>
    </location>
</feature>
<feature type="transmembrane region" description="Helical" evidence="2">
    <location>
        <begin position="388"/>
        <end position="410"/>
    </location>
</feature>
<dbReference type="EMBL" id="QZFU01000023">
    <property type="protein sequence ID" value="RJO73577.1"/>
    <property type="molecule type" value="Genomic_DNA"/>
</dbReference>
<dbReference type="SUPFAM" id="SSF103473">
    <property type="entry name" value="MFS general substrate transporter"/>
    <property type="match status" value="1"/>
</dbReference>
<feature type="transmembrane region" description="Helical" evidence="2">
    <location>
        <begin position="89"/>
        <end position="107"/>
    </location>
</feature>
<gene>
    <name evidence="3" type="ORF">D5S18_20490</name>
</gene>
<organism evidence="3 4">
    <name type="scientific">Nocardia panacis</name>
    <dbReference type="NCBI Taxonomy" id="2340916"/>
    <lineage>
        <taxon>Bacteria</taxon>
        <taxon>Bacillati</taxon>
        <taxon>Actinomycetota</taxon>
        <taxon>Actinomycetes</taxon>
        <taxon>Mycobacteriales</taxon>
        <taxon>Nocardiaceae</taxon>
        <taxon>Nocardia</taxon>
    </lineage>
</organism>
<protein>
    <submittedName>
        <fullName evidence="3">YbfB/YjiJ family MFS transporter</fullName>
    </submittedName>
</protein>